<reference evidence="2" key="2">
    <citation type="submission" date="2020-05" db="UniProtKB">
        <authorList>
            <consortium name="EnsemblMetazoa"/>
        </authorList>
    </citation>
    <scope>IDENTIFICATION</scope>
    <source>
        <strain evidence="2">IAEA</strain>
    </source>
</reference>
<dbReference type="GO" id="GO:0005524">
    <property type="term" value="F:ATP binding"/>
    <property type="evidence" value="ECO:0007669"/>
    <property type="project" value="InterPro"/>
</dbReference>
<dbReference type="GO" id="GO:0000776">
    <property type="term" value="C:kinetochore"/>
    <property type="evidence" value="ECO:0007669"/>
    <property type="project" value="TreeGrafter"/>
</dbReference>
<dbReference type="AlphaFoldDB" id="A0A1A9W593"/>
<evidence type="ECO:0000313" key="3">
    <source>
        <dbReference type="Proteomes" id="UP000091820"/>
    </source>
</evidence>
<dbReference type="SMART" id="SM00220">
    <property type="entry name" value="S_TKc"/>
    <property type="match status" value="1"/>
</dbReference>
<dbReference type="VEuPathDB" id="VectorBase:GBRI006842"/>
<dbReference type="PANTHER" id="PTHR24345">
    <property type="entry name" value="SERINE/THREONINE-PROTEIN KINASE PLK"/>
    <property type="match status" value="1"/>
</dbReference>
<dbReference type="GO" id="GO:0004674">
    <property type="term" value="F:protein serine/threonine kinase activity"/>
    <property type="evidence" value="ECO:0007669"/>
    <property type="project" value="TreeGrafter"/>
</dbReference>
<dbReference type="Proteomes" id="UP000091820">
    <property type="component" value="Unassembled WGS sequence"/>
</dbReference>
<dbReference type="Gene3D" id="1.10.510.10">
    <property type="entry name" value="Transferase(Phosphotransferase) domain 1"/>
    <property type="match status" value="1"/>
</dbReference>
<dbReference type="GO" id="GO:0005813">
    <property type="term" value="C:centrosome"/>
    <property type="evidence" value="ECO:0007669"/>
    <property type="project" value="TreeGrafter"/>
</dbReference>
<dbReference type="GO" id="GO:0007052">
    <property type="term" value="P:mitotic spindle organization"/>
    <property type="evidence" value="ECO:0007669"/>
    <property type="project" value="TreeGrafter"/>
</dbReference>
<dbReference type="PANTHER" id="PTHR24345:SF93">
    <property type="entry name" value="SERINE_THREONINE-PROTEIN KINASE PLK1"/>
    <property type="match status" value="1"/>
</dbReference>
<dbReference type="GO" id="GO:0000922">
    <property type="term" value="C:spindle pole"/>
    <property type="evidence" value="ECO:0007669"/>
    <property type="project" value="TreeGrafter"/>
</dbReference>
<evidence type="ECO:0000313" key="2">
    <source>
        <dbReference type="EnsemblMetazoa" id="GBRI006842-PA"/>
    </source>
</evidence>
<dbReference type="Gene3D" id="3.30.200.20">
    <property type="entry name" value="Phosphorylase Kinase, domain 1"/>
    <property type="match status" value="1"/>
</dbReference>
<dbReference type="GO" id="GO:0005634">
    <property type="term" value="C:nucleus"/>
    <property type="evidence" value="ECO:0007669"/>
    <property type="project" value="TreeGrafter"/>
</dbReference>
<accession>A0A1A9W593</accession>
<dbReference type="Pfam" id="PF00069">
    <property type="entry name" value="Pkinase"/>
    <property type="match status" value="1"/>
</dbReference>
<sequence>MVRQQEKKTQEMAIDNSLSHLNIVKFHGFFEDDYNIYIVLELCKKNSMMELHKRHKTLTEYECRHYIYKIIQGVQYLHHNRVIHRDLVESVNLFLNDRLHVRIGGFSLATRIEYEDERKPTLCRKLLVG</sequence>
<dbReference type="EnsemblMetazoa" id="GBRI006842-RA">
    <property type="protein sequence ID" value="GBRI006842-PA"/>
    <property type="gene ID" value="GBRI006842"/>
</dbReference>
<dbReference type="SUPFAM" id="SSF56112">
    <property type="entry name" value="Protein kinase-like (PK-like)"/>
    <property type="match status" value="1"/>
</dbReference>
<dbReference type="InterPro" id="IPR000719">
    <property type="entry name" value="Prot_kinase_dom"/>
</dbReference>
<dbReference type="PROSITE" id="PS50011">
    <property type="entry name" value="PROTEIN_KINASE_DOM"/>
    <property type="match status" value="1"/>
</dbReference>
<evidence type="ECO:0000259" key="1">
    <source>
        <dbReference type="PROSITE" id="PS50011"/>
    </source>
</evidence>
<name>A0A1A9W593_9MUSC</name>
<reference evidence="3" key="1">
    <citation type="submission" date="2014-03" db="EMBL/GenBank/DDBJ databases">
        <authorList>
            <person name="Aksoy S."/>
            <person name="Warren W."/>
            <person name="Wilson R.K."/>
        </authorList>
    </citation>
    <scope>NUCLEOTIDE SEQUENCE [LARGE SCALE GENOMIC DNA]</scope>
    <source>
        <strain evidence="3">IAEA</strain>
    </source>
</reference>
<feature type="domain" description="Protein kinase" evidence="1">
    <location>
        <begin position="1"/>
        <end position="129"/>
    </location>
</feature>
<protein>
    <recommendedName>
        <fullName evidence="1">Protein kinase domain-containing protein</fullName>
    </recommendedName>
</protein>
<proteinExistence type="predicted"/>
<organism evidence="2 3">
    <name type="scientific">Glossina brevipalpis</name>
    <dbReference type="NCBI Taxonomy" id="37001"/>
    <lineage>
        <taxon>Eukaryota</taxon>
        <taxon>Metazoa</taxon>
        <taxon>Ecdysozoa</taxon>
        <taxon>Arthropoda</taxon>
        <taxon>Hexapoda</taxon>
        <taxon>Insecta</taxon>
        <taxon>Pterygota</taxon>
        <taxon>Neoptera</taxon>
        <taxon>Endopterygota</taxon>
        <taxon>Diptera</taxon>
        <taxon>Brachycera</taxon>
        <taxon>Muscomorpha</taxon>
        <taxon>Hippoboscoidea</taxon>
        <taxon>Glossinidae</taxon>
        <taxon>Glossina</taxon>
    </lineage>
</organism>
<dbReference type="GO" id="GO:0005737">
    <property type="term" value="C:cytoplasm"/>
    <property type="evidence" value="ECO:0007669"/>
    <property type="project" value="TreeGrafter"/>
</dbReference>
<dbReference type="STRING" id="37001.A0A1A9W593"/>
<keyword evidence="3" id="KW-1185">Reference proteome</keyword>
<dbReference type="InterPro" id="IPR011009">
    <property type="entry name" value="Kinase-like_dom_sf"/>
</dbReference>